<dbReference type="Proteomes" id="UP000747399">
    <property type="component" value="Unassembled WGS sequence"/>
</dbReference>
<comment type="caution">
    <text evidence="2">The sequence shown here is derived from an EMBL/GenBank/DDBJ whole genome shotgun (WGS) entry which is preliminary data.</text>
</comment>
<evidence type="ECO:0000313" key="2">
    <source>
        <dbReference type="EMBL" id="GIL55239.1"/>
    </source>
</evidence>
<evidence type="ECO:0008006" key="4">
    <source>
        <dbReference type="Google" id="ProtNLM"/>
    </source>
</evidence>
<reference evidence="2" key="1">
    <citation type="journal article" date="2021" name="Proc. Natl. Acad. Sci. U.S.A.">
        <title>Three genomes in the algal genus Volvox reveal the fate of a haploid sex-determining region after a transition to homothallism.</title>
        <authorList>
            <person name="Yamamoto K."/>
            <person name="Hamaji T."/>
            <person name="Kawai-Toyooka H."/>
            <person name="Matsuzaki R."/>
            <person name="Takahashi F."/>
            <person name="Nishimura Y."/>
            <person name="Kawachi M."/>
            <person name="Noguchi H."/>
            <person name="Minakuchi Y."/>
            <person name="Umen J.G."/>
            <person name="Toyoda A."/>
            <person name="Nozaki H."/>
        </authorList>
    </citation>
    <scope>NUCLEOTIDE SEQUENCE</scope>
    <source>
        <strain evidence="2">NIES-3780</strain>
    </source>
</reference>
<protein>
    <recommendedName>
        <fullName evidence="4">SPARK domain-containing protein</fullName>
    </recommendedName>
</protein>
<dbReference type="EMBL" id="BNCO01000020">
    <property type="protein sequence ID" value="GIL55239.1"/>
    <property type="molecule type" value="Genomic_DNA"/>
</dbReference>
<dbReference type="AlphaFoldDB" id="A0A8J4F3R4"/>
<sequence>MRPHSRLFLDLRRLPLLLAPLLLAGVFMQARGVLAQDPSPGGGMCPISPAELQSVDYSQVKTSCVSPPAGSPPPCSACLCDIGRALFSSLSAAGVDVTQLAGGSDQAALQGLFQ</sequence>
<feature type="chain" id="PRO_5035237888" description="SPARK domain-containing protein" evidence="1">
    <location>
        <begin position="36"/>
        <end position="114"/>
    </location>
</feature>
<evidence type="ECO:0000256" key="1">
    <source>
        <dbReference type="SAM" id="SignalP"/>
    </source>
</evidence>
<organism evidence="2 3">
    <name type="scientific">Volvox africanus</name>
    <dbReference type="NCBI Taxonomy" id="51714"/>
    <lineage>
        <taxon>Eukaryota</taxon>
        <taxon>Viridiplantae</taxon>
        <taxon>Chlorophyta</taxon>
        <taxon>core chlorophytes</taxon>
        <taxon>Chlorophyceae</taxon>
        <taxon>CS clade</taxon>
        <taxon>Chlamydomonadales</taxon>
        <taxon>Volvocaceae</taxon>
        <taxon>Volvox</taxon>
    </lineage>
</organism>
<keyword evidence="3" id="KW-1185">Reference proteome</keyword>
<proteinExistence type="predicted"/>
<gene>
    <name evidence="2" type="ORF">Vafri_10826</name>
</gene>
<feature type="non-terminal residue" evidence="2">
    <location>
        <position position="1"/>
    </location>
</feature>
<keyword evidence="1" id="KW-0732">Signal</keyword>
<name>A0A8J4F3R4_9CHLO</name>
<accession>A0A8J4F3R4</accession>
<feature type="signal peptide" evidence="1">
    <location>
        <begin position="1"/>
        <end position="35"/>
    </location>
</feature>
<evidence type="ECO:0000313" key="3">
    <source>
        <dbReference type="Proteomes" id="UP000747399"/>
    </source>
</evidence>